<name>A0ACC1III5_9FUNG</name>
<gene>
    <name evidence="1" type="ORF">LPJ66_006956</name>
</gene>
<keyword evidence="2" id="KW-1185">Reference proteome</keyword>
<sequence length="221" mass="23878">MSRNSLFASPGKNTANKLDNEPKMAVAAATTAQQNTQGLMAQLKALEAVRRDELTALETINSIHSSIATTTGLGDVSSRIDGSSSSRNTEFGDSYAAASALALQEKQVADAALEYVNIMLAQLSEPDAASELLHQRMRKQRLESRSSSARRRSRSRDRSVLRSADAEPGERRAGTVALSKSQSLEVDHGAGSMLLPPPLSMPAKGSDAWDRHSRSRERDRD</sequence>
<organism evidence="1 2">
    <name type="scientific">Kickxella alabastrina</name>
    <dbReference type="NCBI Taxonomy" id="61397"/>
    <lineage>
        <taxon>Eukaryota</taxon>
        <taxon>Fungi</taxon>
        <taxon>Fungi incertae sedis</taxon>
        <taxon>Zoopagomycota</taxon>
        <taxon>Kickxellomycotina</taxon>
        <taxon>Kickxellomycetes</taxon>
        <taxon>Kickxellales</taxon>
        <taxon>Kickxellaceae</taxon>
        <taxon>Kickxella</taxon>
    </lineage>
</organism>
<evidence type="ECO:0000313" key="1">
    <source>
        <dbReference type="EMBL" id="KAJ1891379.1"/>
    </source>
</evidence>
<feature type="non-terminal residue" evidence="1">
    <location>
        <position position="221"/>
    </location>
</feature>
<reference evidence="1" key="1">
    <citation type="submission" date="2022-07" db="EMBL/GenBank/DDBJ databases">
        <title>Phylogenomic reconstructions and comparative analyses of Kickxellomycotina fungi.</title>
        <authorList>
            <person name="Reynolds N.K."/>
            <person name="Stajich J.E."/>
            <person name="Barry K."/>
            <person name="Grigoriev I.V."/>
            <person name="Crous P."/>
            <person name="Smith M.E."/>
        </authorList>
    </citation>
    <scope>NUCLEOTIDE SEQUENCE</scope>
    <source>
        <strain evidence="1">Benny 63K</strain>
    </source>
</reference>
<proteinExistence type="predicted"/>
<accession>A0ACC1III5</accession>
<dbReference type="EMBL" id="JANBPG010001169">
    <property type="protein sequence ID" value="KAJ1891379.1"/>
    <property type="molecule type" value="Genomic_DNA"/>
</dbReference>
<comment type="caution">
    <text evidence="1">The sequence shown here is derived from an EMBL/GenBank/DDBJ whole genome shotgun (WGS) entry which is preliminary data.</text>
</comment>
<evidence type="ECO:0000313" key="2">
    <source>
        <dbReference type="Proteomes" id="UP001150581"/>
    </source>
</evidence>
<protein>
    <submittedName>
        <fullName evidence="1">Uncharacterized protein</fullName>
    </submittedName>
</protein>
<dbReference type="Proteomes" id="UP001150581">
    <property type="component" value="Unassembled WGS sequence"/>
</dbReference>